<keyword evidence="4" id="KW-0813">Transport</keyword>
<evidence type="ECO:0000256" key="1">
    <source>
        <dbReference type="ARBA" id="ARBA00004319"/>
    </source>
</evidence>
<evidence type="ECO:0000256" key="8">
    <source>
        <dbReference type="ARBA" id="ARBA00023010"/>
    </source>
</evidence>
<feature type="non-terminal residue" evidence="10">
    <location>
        <position position="498"/>
    </location>
</feature>
<sequence length="498" mass="55478">MSWIRTTVKTVHLVVLLLFCGLGFYNLSARSEQSPSSGQKNDNPGALTVVHTEENDEDGVVEVEDAEKEIAIENPEPFIPTKEWQKVKPGQAIPRGLHVRLNIQTGEREARLLQDEEVTDTDQGTTQVGDQKYTLDELKDAVKAMKPEKVRPVDMEALKKDNDFRSYEELKNDFEAMNAAFKTDSEVVTELVEQFRVVSPVDEDVTDLLSQLEYYLHQIDNAMLFCDLGAMPMLLRCLNNTQENVRSEAALTLGSALQSNPKVQIAAIENGAMNELLRLLAIDSSMAVRKRAMYALSTMVRHFPFAQKRFLELGGLSVLARLFENKSAYNLQVRAVTLLADLVKEKSLHTKHSSLDDSVQKERLRQYQDGETVGIMHRTVLQVELETAALIVLFPGGVSVDSDGELHSPLHSFCIGLLAGGTLTLNATAGVKRRWAGSHQVVVPVLMNKYLHEYLALGCISETDDVLRLRAETGATRFKAFACLVSSQGLWEVFTDVT</sequence>
<evidence type="ECO:0000256" key="6">
    <source>
        <dbReference type="ARBA" id="ARBA00022824"/>
    </source>
</evidence>
<dbReference type="GO" id="GO:0015031">
    <property type="term" value="P:protein transport"/>
    <property type="evidence" value="ECO:0007669"/>
    <property type="project" value="UniProtKB-KW"/>
</dbReference>
<evidence type="ECO:0000256" key="2">
    <source>
        <dbReference type="ARBA" id="ARBA00010588"/>
    </source>
</evidence>
<evidence type="ECO:0000256" key="4">
    <source>
        <dbReference type="ARBA" id="ARBA00022448"/>
    </source>
</evidence>
<evidence type="ECO:0000313" key="11">
    <source>
        <dbReference type="Proteomes" id="UP001519460"/>
    </source>
</evidence>
<keyword evidence="8" id="KW-0811">Translocation</keyword>
<evidence type="ECO:0000256" key="7">
    <source>
        <dbReference type="ARBA" id="ARBA00022927"/>
    </source>
</evidence>
<dbReference type="InterPro" id="IPR011989">
    <property type="entry name" value="ARM-like"/>
</dbReference>
<evidence type="ECO:0000256" key="5">
    <source>
        <dbReference type="ARBA" id="ARBA00022729"/>
    </source>
</evidence>
<evidence type="ECO:0000256" key="3">
    <source>
        <dbReference type="ARBA" id="ARBA00015352"/>
    </source>
</evidence>
<reference evidence="10 11" key="1">
    <citation type="journal article" date="2023" name="Sci. Data">
        <title>Genome assembly of the Korean intertidal mud-creeper Batillaria attramentaria.</title>
        <authorList>
            <person name="Patra A.K."/>
            <person name="Ho P.T."/>
            <person name="Jun S."/>
            <person name="Lee S.J."/>
            <person name="Kim Y."/>
            <person name="Won Y.J."/>
        </authorList>
    </citation>
    <scope>NUCLEOTIDE SEQUENCE [LARGE SCALE GENOMIC DNA]</scope>
    <source>
        <strain evidence="10">Wonlab-2016</strain>
    </source>
</reference>
<accession>A0ABD0MBV3</accession>
<dbReference type="Proteomes" id="UP001519460">
    <property type="component" value="Unassembled WGS sequence"/>
</dbReference>
<comment type="subcellular location">
    <subcellularLocation>
        <location evidence="1">Endoplasmic reticulum lumen</location>
    </subcellularLocation>
</comment>
<comment type="caution">
    <text evidence="10">The sequence shown here is derived from an EMBL/GenBank/DDBJ whole genome shotgun (WGS) entry which is preliminary data.</text>
</comment>
<keyword evidence="7" id="KW-0653">Protein transport</keyword>
<dbReference type="InterPro" id="IPR000225">
    <property type="entry name" value="Armadillo"/>
</dbReference>
<dbReference type="InterPro" id="IPR050693">
    <property type="entry name" value="Hsp70_NEF-Inhibitors"/>
</dbReference>
<dbReference type="AlphaFoldDB" id="A0ABD0MBV3"/>
<dbReference type="PANTHER" id="PTHR19316:SF35">
    <property type="entry name" value="NUCLEOTIDE EXCHANGE FACTOR SIL1"/>
    <property type="match status" value="1"/>
</dbReference>
<dbReference type="PANTHER" id="PTHR19316">
    <property type="entry name" value="PROTEIN FOLDING REGULATOR"/>
    <property type="match status" value="1"/>
</dbReference>
<dbReference type="SUPFAM" id="SSF48371">
    <property type="entry name" value="ARM repeat"/>
    <property type="match status" value="1"/>
</dbReference>
<dbReference type="GO" id="GO:0005788">
    <property type="term" value="C:endoplasmic reticulum lumen"/>
    <property type="evidence" value="ECO:0007669"/>
    <property type="project" value="UniProtKB-SubCell"/>
</dbReference>
<evidence type="ECO:0000256" key="9">
    <source>
        <dbReference type="ARBA" id="ARBA00023180"/>
    </source>
</evidence>
<proteinExistence type="inferred from homology"/>
<gene>
    <name evidence="10" type="ORF">BaRGS_00000082</name>
</gene>
<keyword evidence="5" id="KW-0732">Signal</keyword>
<name>A0ABD0MBV3_9CAEN</name>
<dbReference type="InterPro" id="IPR016024">
    <property type="entry name" value="ARM-type_fold"/>
</dbReference>
<keyword evidence="6" id="KW-0256">Endoplasmic reticulum</keyword>
<dbReference type="Gene3D" id="1.25.10.10">
    <property type="entry name" value="Leucine-rich Repeat Variant"/>
    <property type="match status" value="1"/>
</dbReference>
<keyword evidence="9" id="KW-0325">Glycoprotein</keyword>
<comment type="similarity">
    <text evidence="2">Belongs to the SIL1 family.</text>
</comment>
<organism evidence="10 11">
    <name type="scientific">Batillaria attramentaria</name>
    <dbReference type="NCBI Taxonomy" id="370345"/>
    <lineage>
        <taxon>Eukaryota</taxon>
        <taxon>Metazoa</taxon>
        <taxon>Spiralia</taxon>
        <taxon>Lophotrochozoa</taxon>
        <taxon>Mollusca</taxon>
        <taxon>Gastropoda</taxon>
        <taxon>Caenogastropoda</taxon>
        <taxon>Sorbeoconcha</taxon>
        <taxon>Cerithioidea</taxon>
        <taxon>Batillariidae</taxon>
        <taxon>Batillaria</taxon>
    </lineage>
</organism>
<dbReference type="SMART" id="SM00185">
    <property type="entry name" value="ARM"/>
    <property type="match status" value="3"/>
</dbReference>
<protein>
    <recommendedName>
        <fullName evidence="3">Nucleotide exchange factor SIL1</fullName>
    </recommendedName>
</protein>
<keyword evidence="11" id="KW-1185">Reference proteome</keyword>
<dbReference type="EMBL" id="JACVVK020000001">
    <property type="protein sequence ID" value="KAK7508516.1"/>
    <property type="molecule type" value="Genomic_DNA"/>
</dbReference>
<evidence type="ECO:0000313" key="10">
    <source>
        <dbReference type="EMBL" id="KAK7508516.1"/>
    </source>
</evidence>